<comment type="caution">
    <text evidence="1">The sequence shown here is derived from an EMBL/GenBank/DDBJ whole genome shotgun (WGS) entry which is preliminary data.</text>
</comment>
<sequence length="78" mass="8545">MIRCSTQLFNGTSYGFRLVATNLSGDSAPSNEAWARPLPPLPRAPGNLRAYAGSSHVTLKWDPCQRRLKTEQVATAEN</sequence>
<organism evidence="1 2">
    <name type="scientific">Phytohabitans aurantiacus</name>
    <dbReference type="NCBI Taxonomy" id="3016789"/>
    <lineage>
        <taxon>Bacteria</taxon>
        <taxon>Bacillati</taxon>
        <taxon>Actinomycetota</taxon>
        <taxon>Actinomycetes</taxon>
        <taxon>Micromonosporales</taxon>
        <taxon>Micromonosporaceae</taxon>
    </lineage>
</organism>
<gene>
    <name evidence="1" type="ORF">Pa4123_27450</name>
</gene>
<dbReference type="SUPFAM" id="SSF49265">
    <property type="entry name" value="Fibronectin type III"/>
    <property type="match status" value="1"/>
</dbReference>
<dbReference type="EMBL" id="BSDI01000010">
    <property type="protein sequence ID" value="GLH97470.1"/>
    <property type="molecule type" value="Genomic_DNA"/>
</dbReference>
<evidence type="ECO:0008006" key="3">
    <source>
        <dbReference type="Google" id="ProtNLM"/>
    </source>
</evidence>
<accession>A0ABQ5QVS9</accession>
<evidence type="ECO:0000313" key="2">
    <source>
        <dbReference type="Proteomes" id="UP001144280"/>
    </source>
</evidence>
<keyword evidence="2" id="KW-1185">Reference proteome</keyword>
<dbReference type="InterPro" id="IPR036116">
    <property type="entry name" value="FN3_sf"/>
</dbReference>
<protein>
    <recommendedName>
        <fullName evidence="3">Fibronectin type-III domain-containing protein</fullName>
    </recommendedName>
</protein>
<name>A0ABQ5QVS9_9ACTN</name>
<evidence type="ECO:0000313" key="1">
    <source>
        <dbReference type="EMBL" id="GLH97470.1"/>
    </source>
</evidence>
<proteinExistence type="predicted"/>
<reference evidence="1" key="1">
    <citation type="submission" date="2022-12" db="EMBL/GenBank/DDBJ databases">
        <title>New Phytohabitans aurantiacus sp. RD004123 nov., an actinomycete isolated from soil.</title>
        <authorList>
            <person name="Triningsih D.W."/>
            <person name="Harunari E."/>
            <person name="Igarashi Y."/>
        </authorList>
    </citation>
    <scope>NUCLEOTIDE SEQUENCE</scope>
    <source>
        <strain evidence="1">RD004123</strain>
    </source>
</reference>
<dbReference type="Proteomes" id="UP001144280">
    <property type="component" value="Unassembled WGS sequence"/>
</dbReference>